<dbReference type="Proteomes" id="UP000026962">
    <property type="component" value="Chromosome 1"/>
</dbReference>
<keyword evidence="2" id="KW-1185">Reference proteome</keyword>
<organism evidence="1">
    <name type="scientific">Oryza punctata</name>
    <name type="common">Red rice</name>
    <dbReference type="NCBI Taxonomy" id="4537"/>
    <lineage>
        <taxon>Eukaryota</taxon>
        <taxon>Viridiplantae</taxon>
        <taxon>Streptophyta</taxon>
        <taxon>Embryophyta</taxon>
        <taxon>Tracheophyta</taxon>
        <taxon>Spermatophyta</taxon>
        <taxon>Magnoliopsida</taxon>
        <taxon>Liliopsida</taxon>
        <taxon>Poales</taxon>
        <taxon>Poaceae</taxon>
        <taxon>BOP clade</taxon>
        <taxon>Oryzoideae</taxon>
        <taxon>Oryzeae</taxon>
        <taxon>Oryzinae</taxon>
        <taxon>Oryza</taxon>
    </lineage>
</organism>
<reference evidence="1" key="2">
    <citation type="submission" date="2018-05" db="EMBL/GenBank/DDBJ databases">
        <title>OpunRS2 (Oryza punctata Reference Sequence Version 2).</title>
        <authorList>
            <person name="Zhang J."/>
            <person name="Kudrna D."/>
            <person name="Lee S."/>
            <person name="Talag J."/>
            <person name="Welchert J."/>
            <person name="Wing R.A."/>
        </authorList>
    </citation>
    <scope>NUCLEOTIDE SEQUENCE [LARGE SCALE GENOMIC DNA]</scope>
</reference>
<reference evidence="1" key="1">
    <citation type="submission" date="2015-04" db="UniProtKB">
        <authorList>
            <consortium name="EnsemblPlants"/>
        </authorList>
    </citation>
    <scope>IDENTIFICATION</scope>
</reference>
<accession>A0A0E0JLQ4</accession>
<dbReference type="eggNOG" id="ENOG502S5VQ">
    <property type="taxonomic scope" value="Eukaryota"/>
</dbReference>
<proteinExistence type="predicted"/>
<evidence type="ECO:0000313" key="1">
    <source>
        <dbReference type="EnsemblPlants" id="OPUNC01G24460.1"/>
    </source>
</evidence>
<dbReference type="Gramene" id="OPUNC01G24460.1">
    <property type="protein sequence ID" value="OPUNC01G24460.1"/>
    <property type="gene ID" value="OPUNC01G24460"/>
</dbReference>
<protein>
    <submittedName>
        <fullName evidence="1">Uncharacterized protein</fullName>
    </submittedName>
</protein>
<dbReference type="AlphaFoldDB" id="A0A0E0JLQ4"/>
<sequence>MARWDEKNAKLRTNAYENEGTHGGVVNLIVQVMAKERLSLERVIHDMEYKLLSKILTIQQELTEIKMHDTLATRVCNLEADYTDDYILTKEDEEVVNFVRNIYIWATVADIAGIPLAINFLLPNVNGGWLYDTVIDAYGYIANIANENVGVITTFQSYLLFDEFEDFDSRFDHRWVSQVGKICVMRQMEAQFLSEFERDVEGEVHAMDDDVKIMGTGKTKRPRKVSKKTTHGSVLQDANTKDTYIVSQGKKKAARTLTKEESSAKYSTQEVSLESKTIAQRVCSVNRRMHTPSRYQLSSYQQH</sequence>
<evidence type="ECO:0000313" key="2">
    <source>
        <dbReference type="Proteomes" id="UP000026962"/>
    </source>
</evidence>
<dbReference type="HOGENOM" id="CLU_919468_0_0_1"/>
<dbReference type="EnsemblPlants" id="OPUNC01G24460.1">
    <property type="protein sequence ID" value="OPUNC01G24460.1"/>
    <property type="gene ID" value="OPUNC01G24460"/>
</dbReference>
<name>A0A0E0JLQ4_ORYPU</name>